<proteinExistence type="predicted"/>
<sequence>MSLKKENYTFKDKTWYIVPWKLIDPDIPEIHSLPSYLVHDVDGCYPHRITLWNYGHLNKSDSLCWTCGCKPSKKIQTLWTLENMDNPDFYEDYDV</sequence>
<reference evidence="1" key="1">
    <citation type="journal article" date="2015" name="Nature">
        <title>Complex archaea that bridge the gap between prokaryotes and eukaryotes.</title>
        <authorList>
            <person name="Spang A."/>
            <person name="Saw J.H."/>
            <person name="Jorgensen S.L."/>
            <person name="Zaremba-Niedzwiedzka K."/>
            <person name="Martijn J."/>
            <person name="Lind A.E."/>
            <person name="van Eijk R."/>
            <person name="Schleper C."/>
            <person name="Guy L."/>
            <person name="Ettema T.J."/>
        </authorList>
    </citation>
    <scope>NUCLEOTIDE SEQUENCE</scope>
</reference>
<protein>
    <submittedName>
        <fullName evidence="1">Uncharacterized protein</fullName>
    </submittedName>
</protein>
<organism evidence="1">
    <name type="scientific">marine sediment metagenome</name>
    <dbReference type="NCBI Taxonomy" id="412755"/>
    <lineage>
        <taxon>unclassified sequences</taxon>
        <taxon>metagenomes</taxon>
        <taxon>ecological metagenomes</taxon>
    </lineage>
</organism>
<accession>A0A0F8X966</accession>
<comment type="caution">
    <text evidence="1">The sequence shown here is derived from an EMBL/GenBank/DDBJ whole genome shotgun (WGS) entry which is preliminary data.</text>
</comment>
<gene>
    <name evidence="1" type="ORF">LCGC14_2971710</name>
</gene>
<evidence type="ECO:0000313" key="1">
    <source>
        <dbReference type="EMBL" id="KKK65677.1"/>
    </source>
</evidence>
<dbReference type="EMBL" id="LAZR01060433">
    <property type="protein sequence ID" value="KKK65677.1"/>
    <property type="molecule type" value="Genomic_DNA"/>
</dbReference>
<dbReference type="AlphaFoldDB" id="A0A0F8X966"/>
<name>A0A0F8X966_9ZZZZ</name>